<keyword evidence="1" id="KW-1133">Transmembrane helix</keyword>
<reference evidence="2" key="1">
    <citation type="submission" date="2021-05" db="EMBL/GenBank/DDBJ databases">
        <authorList>
            <person name="Pietrasiak N."/>
            <person name="Ward R."/>
            <person name="Stajich J.E."/>
            <person name="Kurbessoian T."/>
        </authorList>
    </citation>
    <scope>NUCLEOTIDE SEQUENCE</scope>
    <source>
        <strain evidence="2">CPER-KK1</strain>
    </source>
</reference>
<dbReference type="EMBL" id="JAHHIF010000055">
    <property type="protein sequence ID" value="MBW4548135.1"/>
    <property type="molecule type" value="Genomic_DNA"/>
</dbReference>
<feature type="transmembrane region" description="Helical" evidence="1">
    <location>
        <begin position="62"/>
        <end position="83"/>
    </location>
</feature>
<comment type="caution">
    <text evidence="2">The sequence shown here is derived from an EMBL/GenBank/DDBJ whole genome shotgun (WGS) entry which is preliminary data.</text>
</comment>
<proteinExistence type="predicted"/>
<dbReference type="InterPro" id="IPR022051">
    <property type="entry name" value="DUF3611"/>
</dbReference>
<feature type="transmembrane region" description="Helical" evidence="1">
    <location>
        <begin position="162"/>
        <end position="186"/>
    </location>
</feature>
<feature type="transmembrane region" description="Helical" evidence="1">
    <location>
        <begin position="114"/>
        <end position="142"/>
    </location>
</feature>
<evidence type="ECO:0000313" key="3">
    <source>
        <dbReference type="Proteomes" id="UP000753908"/>
    </source>
</evidence>
<reference evidence="2" key="2">
    <citation type="journal article" date="2022" name="Microbiol. Resour. Announc.">
        <title>Metagenome Sequencing to Explore Phylogenomics of Terrestrial Cyanobacteria.</title>
        <authorList>
            <person name="Ward R.D."/>
            <person name="Stajich J.E."/>
            <person name="Johansen J.R."/>
            <person name="Huntemann M."/>
            <person name="Clum A."/>
            <person name="Foster B."/>
            <person name="Foster B."/>
            <person name="Roux S."/>
            <person name="Palaniappan K."/>
            <person name="Varghese N."/>
            <person name="Mukherjee S."/>
            <person name="Reddy T.B.K."/>
            <person name="Daum C."/>
            <person name="Copeland A."/>
            <person name="Chen I.A."/>
            <person name="Ivanova N.N."/>
            <person name="Kyrpides N.C."/>
            <person name="Shapiro N."/>
            <person name="Eloe-Fadrosh E.A."/>
            <person name="Pietrasiak N."/>
        </authorList>
    </citation>
    <scope>NUCLEOTIDE SEQUENCE</scope>
    <source>
        <strain evidence="2">CPER-KK1</strain>
    </source>
</reference>
<accession>A0A951PQH7</accession>
<dbReference type="PANTHER" id="PTHR34548">
    <property type="entry name" value="PROTEIN TIC 21, CHLOROPLASTIC"/>
    <property type="match status" value="1"/>
</dbReference>
<evidence type="ECO:0000313" key="2">
    <source>
        <dbReference type="EMBL" id="MBW4548135.1"/>
    </source>
</evidence>
<protein>
    <submittedName>
        <fullName evidence="2">DUF3611 family protein</fullName>
    </submittedName>
</protein>
<dbReference type="Pfam" id="PF12263">
    <property type="entry name" value="DUF3611"/>
    <property type="match status" value="1"/>
</dbReference>
<keyword evidence="1" id="KW-0812">Transmembrane</keyword>
<dbReference type="AlphaFoldDB" id="A0A951PQH7"/>
<organism evidence="2 3">
    <name type="scientific">Symplocastrum torsivum CPER-KK1</name>
    <dbReference type="NCBI Taxonomy" id="450513"/>
    <lineage>
        <taxon>Bacteria</taxon>
        <taxon>Bacillati</taxon>
        <taxon>Cyanobacteriota</taxon>
        <taxon>Cyanophyceae</taxon>
        <taxon>Oscillatoriophycideae</taxon>
        <taxon>Oscillatoriales</taxon>
        <taxon>Microcoleaceae</taxon>
        <taxon>Symplocastrum</taxon>
    </lineage>
</organism>
<dbReference type="Proteomes" id="UP000753908">
    <property type="component" value="Unassembled WGS sequence"/>
</dbReference>
<keyword evidence="1" id="KW-0472">Membrane</keyword>
<sequence length="191" mass="21216">MNMSNQLGSYLPPPTKQRFADTFRTVSRFSFWIQLVLGAISVITLLLAIFSRNLSAQTNNAGIGLGIFLASVGILLLCFRVYWAFRYRRLAKRLQSSNREVHPRKEEIIQILQIGLIVSLVGVLLAFLASELSVVVVLAKALAEPQGIAVYNRQNVIRSLDIFVVLANINMIGAHFVGCVTSLGLLEWVDQ</sequence>
<name>A0A951PQH7_9CYAN</name>
<evidence type="ECO:0000256" key="1">
    <source>
        <dbReference type="SAM" id="Phobius"/>
    </source>
</evidence>
<dbReference type="PANTHER" id="PTHR34548:SF2">
    <property type="entry name" value="PROTEIN TIC 21, CHLOROPLASTIC"/>
    <property type="match status" value="1"/>
</dbReference>
<feature type="transmembrane region" description="Helical" evidence="1">
    <location>
        <begin position="29"/>
        <end position="50"/>
    </location>
</feature>
<gene>
    <name evidence="2" type="ORF">KME25_27390</name>
</gene>